<proteinExistence type="inferred from homology"/>
<feature type="domain" description="Phosphate acetyl/butaryl transferase" evidence="5">
    <location>
        <begin position="81"/>
        <end position="289"/>
    </location>
</feature>
<dbReference type="PATRIC" id="fig|1280948.3.peg.1471"/>
<dbReference type="InterPro" id="IPR002505">
    <property type="entry name" value="PTA_PTB"/>
</dbReference>
<organism evidence="6 7">
    <name type="scientific">Hyphomonas atlantica</name>
    <dbReference type="NCBI Taxonomy" id="1280948"/>
    <lineage>
        <taxon>Bacteria</taxon>
        <taxon>Pseudomonadati</taxon>
        <taxon>Pseudomonadota</taxon>
        <taxon>Alphaproteobacteria</taxon>
        <taxon>Hyphomonadales</taxon>
        <taxon>Hyphomonadaceae</taxon>
        <taxon>Hyphomonas</taxon>
    </lineage>
</organism>
<dbReference type="eggNOG" id="COG0280">
    <property type="taxonomic scope" value="Bacteria"/>
</dbReference>
<dbReference type="STRING" id="1280948.HY36_16225"/>
<keyword evidence="7" id="KW-1185">Reference proteome</keyword>
<evidence type="ECO:0000256" key="3">
    <source>
        <dbReference type="ARBA" id="ARBA00023315"/>
    </source>
</evidence>
<evidence type="ECO:0000256" key="1">
    <source>
        <dbReference type="ARBA" id="ARBA00005656"/>
    </source>
</evidence>
<protein>
    <recommendedName>
        <fullName evidence="5">Phosphate acetyl/butaryl transferase domain-containing protein</fullName>
    </recommendedName>
</protein>
<feature type="region of interest" description="Disordered" evidence="4">
    <location>
        <begin position="310"/>
        <end position="354"/>
    </location>
</feature>
<dbReference type="PANTHER" id="PTHR43356">
    <property type="entry name" value="PHOSPHATE ACETYLTRANSFERASE"/>
    <property type="match status" value="1"/>
</dbReference>
<dbReference type="PANTHER" id="PTHR43356:SF2">
    <property type="entry name" value="PHOSPHATE ACETYLTRANSFERASE"/>
    <property type="match status" value="1"/>
</dbReference>
<dbReference type="Gene3D" id="3.40.718.10">
    <property type="entry name" value="Isopropylmalate Dehydrogenase"/>
    <property type="match status" value="1"/>
</dbReference>
<comment type="caution">
    <text evidence="6">The sequence shown here is derived from an EMBL/GenBank/DDBJ whole genome shotgun (WGS) entry which is preliminary data.</text>
</comment>
<gene>
    <name evidence="6" type="ORF">HY36_16225</name>
</gene>
<comment type="similarity">
    <text evidence="1">Belongs to the phosphate acetyltransferase and butyryltransferase family.</text>
</comment>
<evidence type="ECO:0000259" key="5">
    <source>
        <dbReference type="Pfam" id="PF01515"/>
    </source>
</evidence>
<dbReference type="AlphaFoldDB" id="A0A059E367"/>
<dbReference type="Proteomes" id="UP000024547">
    <property type="component" value="Unassembled WGS sequence"/>
</dbReference>
<dbReference type="SUPFAM" id="SSF53659">
    <property type="entry name" value="Isocitrate/Isopropylmalate dehydrogenase-like"/>
    <property type="match status" value="1"/>
</dbReference>
<evidence type="ECO:0000256" key="2">
    <source>
        <dbReference type="ARBA" id="ARBA00022679"/>
    </source>
</evidence>
<keyword evidence="2" id="KW-0808">Transferase</keyword>
<dbReference type="EMBL" id="AWFH01000011">
    <property type="protein sequence ID" value="KCZ62035.1"/>
    <property type="molecule type" value="Genomic_DNA"/>
</dbReference>
<dbReference type="InterPro" id="IPR012147">
    <property type="entry name" value="P_Ac_Bu_trans"/>
</dbReference>
<sequence length="354" mass="36342">MTGFRDFAALQTAADAGPPVKVAIVCAAQREVLIAADTAFKRGWIHPILIGDPDAIKAEAEAANLSFHPDQVLPAWSETEAAQRAASLLRSGSTHAAMKGLIHTDILLKALLNASAGLRQPGTRVSHVFLADIPAYPKLLAISDAAVNIAPDLSAKAAILQHAIDLMASIGVDLPKAAILSAVETVNPLISSSLDAAALSVMSHRGQVRGALVDGPLAFDNAISLKAAEVKGIASPVAGDADILLVPDLVSGNILAKNLEYMADATLAGLVLGLNAPIVLPSRADPVDARLAGLALARLSLAAKARKSAPQDKAPVWPVHATRSSPMPEVDCCPPSDSTPTSPTSLNGGAHAEP</sequence>
<dbReference type="InterPro" id="IPR050500">
    <property type="entry name" value="Phos_Acetyltrans/Butyryltrans"/>
</dbReference>
<reference evidence="6 7" key="1">
    <citation type="journal article" date="2014" name="Antonie Van Leeuwenhoek">
        <title>Hyphomonas beringensis sp. nov. and Hyphomonas chukchiensis sp. nov., isolated from surface seawater of the Bering Sea and Chukchi Sea.</title>
        <authorList>
            <person name="Li C."/>
            <person name="Lai Q."/>
            <person name="Li G."/>
            <person name="Dong C."/>
            <person name="Wang J."/>
            <person name="Liao Y."/>
            <person name="Shao Z."/>
        </authorList>
    </citation>
    <scope>NUCLEOTIDE SEQUENCE [LARGE SCALE GENOMIC DNA]</scope>
    <source>
        <strain evidence="6 7">22II1-22F38</strain>
    </source>
</reference>
<dbReference type="GO" id="GO:0016746">
    <property type="term" value="F:acyltransferase activity"/>
    <property type="evidence" value="ECO:0007669"/>
    <property type="project" value="UniProtKB-KW"/>
</dbReference>
<dbReference type="NCBIfam" id="NF006045">
    <property type="entry name" value="PRK08190.1"/>
    <property type="match status" value="1"/>
</dbReference>
<keyword evidence="3" id="KW-0012">Acyltransferase</keyword>
<dbReference type="RefSeq" id="WP_081806088.1">
    <property type="nucleotide sequence ID" value="NZ_AWFH01000011.1"/>
</dbReference>
<feature type="compositionally biased region" description="Low complexity" evidence="4">
    <location>
        <begin position="331"/>
        <end position="345"/>
    </location>
</feature>
<evidence type="ECO:0000256" key="4">
    <source>
        <dbReference type="SAM" id="MobiDB-lite"/>
    </source>
</evidence>
<accession>A0A059E367</accession>
<dbReference type="OrthoDB" id="9800237at2"/>
<dbReference type="Pfam" id="PF01515">
    <property type="entry name" value="PTA_PTB"/>
    <property type="match status" value="1"/>
</dbReference>
<evidence type="ECO:0000313" key="7">
    <source>
        <dbReference type="Proteomes" id="UP000024547"/>
    </source>
</evidence>
<name>A0A059E367_9PROT</name>
<evidence type="ECO:0000313" key="6">
    <source>
        <dbReference type="EMBL" id="KCZ62035.1"/>
    </source>
</evidence>
<dbReference type="PIRSF" id="PIRSF000428">
    <property type="entry name" value="P_Ac_trans"/>
    <property type="match status" value="1"/>
</dbReference>